<dbReference type="Pfam" id="PF01553">
    <property type="entry name" value="Acyltransferase"/>
    <property type="match status" value="1"/>
</dbReference>
<dbReference type="SMART" id="SM00563">
    <property type="entry name" value="PlsC"/>
    <property type="match status" value="1"/>
</dbReference>
<gene>
    <name evidence="4" type="ORF">F8377_00730</name>
</gene>
<dbReference type="InterPro" id="IPR011990">
    <property type="entry name" value="TPR-like_helical_dom_sf"/>
</dbReference>
<sequence length="414" mass="45184">MVNYNNTKTGQLTRKASTPAIHELVLRHLAYVEGLENIPRTGPVILVANHASYMDHFVTKTLSESVRAGRVSFPTKSEAFESFLSRVWHESMDCYPVNRNAPGKEVFQRAHEALLRDDALVLYPEGTRNTGKGLLPFKTGAFRIALENKVPVVPIGLTGLAEVLPKGARLPRRHLLSVAIGKPLERASSGDTRSIARSMRDDAYDAIGTLKDRARHATPSDCGHALETIVELAQQIVSENLTPEGTLSAEIIHRVELLLKIADKTSQRRLDLRVQQARLDGFRAMNAPTATGAFIRTALVHRKASKLSDLHSSNDFAAYLAGRSALMLPQWFGGGAERARIHFQRATEREGNVASQAYVGLAESLAISGNTPAALQAYQHAASSIAETDPRGSARKRKIKNAIAALTSTHEGEL</sequence>
<dbReference type="Proteomes" id="UP000436181">
    <property type="component" value="Unassembled WGS sequence"/>
</dbReference>
<dbReference type="SUPFAM" id="SSF69593">
    <property type="entry name" value="Glycerol-3-phosphate (1)-acyltransferase"/>
    <property type="match status" value="1"/>
</dbReference>
<dbReference type="InterPro" id="IPR002123">
    <property type="entry name" value="Plipid/glycerol_acylTrfase"/>
</dbReference>
<accession>A0ABQ6VHX2</accession>
<evidence type="ECO:0000259" key="3">
    <source>
        <dbReference type="SMART" id="SM00563"/>
    </source>
</evidence>
<evidence type="ECO:0000313" key="4">
    <source>
        <dbReference type="EMBL" id="KAB3522741.1"/>
    </source>
</evidence>
<dbReference type="GO" id="GO:0016746">
    <property type="term" value="F:acyltransferase activity"/>
    <property type="evidence" value="ECO:0007669"/>
    <property type="project" value="UniProtKB-KW"/>
</dbReference>
<protein>
    <submittedName>
        <fullName evidence="4">1-acyl-sn-glycerol-3-phosphate acyltransferase</fullName>
    </submittedName>
</protein>
<reference evidence="4 5" key="1">
    <citation type="submission" date="2019-10" db="EMBL/GenBank/DDBJ databases">
        <title>Corynebacterium sp novel species isolated from the respiratory tract of Marmot.</title>
        <authorList>
            <person name="Zhang G."/>
        </authorList>
    </citation>
    <scope>NUCLEOTIDE SEQUENCE [LARGE SCALE GENOMIC DNA]</scope>
    <source>
        <strain evidence="4 5">336</strain>
    </source>
</reference>
<dbReference type="RefSeq" id="WP_151843643.1">
    <property type="nucleotide sequence ID" value="NZ_WBZJ01000001.1"/>
</dbReference>
<name>A0ABQ6VHX2_9CORY</name>
<dbReference type="EMBL" id="WBZJ01000001">
    <property type="protein sequence ID" value="KAB3522741.1"/>
    <property type="molecule type" value="Genomic_DNA"/>
</dbReference>
<dbReference type="CDD" id="cd07989">
    <property type="entry name" value="LPLAT_AGPAT-like"/>
    <property type="match status" value="1"/>
</dbReference>
<feature type="domain" description="Phospholipid/glycerol acyltransferase" evidence="3">
    <location>
        <begin position="44"/>
        <end position="160"/>
    </location>
</feature>
<evidence type="ECO:0000256" key="2">
    <source>
        <dbReference type="ARBA" id="ARBA00023315"/>
    </source>
</evidence>
<evidence type="ECO:0000256" key="1">
    <source>
        <dbReference type="ARBA" id="ARBA00022679"/>
    </source>
</evidence>
<keyword evidence="1" id="KW-0808">Transferase</keyword>
<proteinExistence type="predicted"/>
<keyword evidence="5" id="KW-1185">Reference proteome</keyword>
<organism evidence="4 5">
    <name type="scientific">Corynebacterium zhongnanshanii</name>
    <dbReference type="NCBI Taxonomy" id="2768834"/>
    <lineage>
        <taxon>Bacteria</taxon>
        <taxon>Bacillati</taxon>
        <taxon>Actinomycetota</taxon>
        <taxon>Actinomycetes</taxon>
        <taxon>Mycobacteriales</taxon>
        <taxon>Corynebacteriaceae</taxon>
        <taxon>Corynebacterium</taxon>
    </lineage>
</organism>
<comment type="caution">
    <text evidence="4">The sequence shown here is derived from an EMBL/GenBank/DDBJ whole genome shotgun (WGS) entry which is preliminary data.</text>
</comment>
<dbReference type="Gene3D" id="1.25.40.10">
    <property type="entry name" value="Tetratricopeptide repeat domain"/>
    <property type="match status" value="1"/>
</dbReference>
<evidence type="ECO:0000313" key="5">
    <source>
        <dbReference type="Proteomes" id="UP000436181"/>
    </source>
</evidence>
<dbReference type="PANTHER" id="PTHR10434:SF11">
    <property type="entry name" value="1-ACYL-SN-GLYCEROL-3-PHOSPHATE ACYLTRANSFERASE"/>
    <property type="match status" value="1"/>
</dbReference>
<keyword evidence="2 4" id="KW-0012">Acyltransferase</keyword>
<dbReference type="PANTHER" id="PTHR10434">
    <property type="entry name" value="1-ACYL-SN-GLYCEROL-3-PHOSPHATE ACYLTRANSFERASE"/>
    <property type="match status" value="1"/>
</dbReference>